<feature type="binding site" description="axial binding residue" evidence="8">
    <location>
        <position position="69"/>
    </location>
    <ligand>
        <name>heme</name>
        <dbReference type="ChEBI" id="CHEBI:30413"/>
    </ligand>
    <ligandPart>
        <name>Fe</name>
        <dbReference type="ChEBI" id="CHEBI:18248"/>
    </ligandPart>
</feature>
<evidence type="ECO:0000256" key="1">
    <source>
        <dbReference type="ARBA" id="ARBA00004370"/>
    </source>
</evidence>
<evidence type="ECO:0000313" key="11">
    <source>
        <dbReference type="Proteomes" id="UP000605259"/>
    </source>
</evidence>
<name>A0A917ET07_9BACI</name>
<dbReference type="Gene3D" id="1.20.1300.10">
    <property type="entry name" value="Fumarate reductase/succinate dehydrogenase, transmembrane subunit"/>
    <property type="match status" value="1"/>
</dbReference>
<keyword evidence="3 9" id="KW-0812">Transmembrane</keyword>
<keyword evidence="7 9" id="KW-0472">Membrane</keyword>
<dbReference type="AlphaFoldDB" id="A0A917ET07"/>
<feature type="binding site" description="axial binding residue" evidence="8">
    <location>
        <position position="154"/>
    </location>
    <ligand>
        <name>heme</name>
        <dbReference type="ChEBI" id="CHEBI:30413"/>
    </ligand>
    <ligandPart>
        <name>Fe</name>
        <dbReference type="ChEBI" id="CHEBI:18248"/>
    </ligandPart>
</feature>
<dbReference type="InterPro" id="IPR034804">
    <property type="entry name" value="SQR/QFR_C/D"/>
</dbReference>
<dbReference type="EMBL" id="BMFK01000002">
    <property type="protein sequence ID" value="GGE76343.1"/>
    <property type="molecule type" value="Genomic_DNA"/>
</dbReference>
<feature type="transmembrane region" description="Helical" evidence="9">
    <location>
        <begin position="55"/>
        <end position="77"/>
    </location>
</feature>
<comment type="caution">
    <text evidence="10">The sequence shown here is derived from an EMBL/GenBank/DDBJ whole genome shotgun (WGS) entry which is preliminary data.</text>
</comment>
<organism evidence="10 11">
    <name type="scientific">Priestia taiwanensis</name>
    <dbReference type="NCBI Taxonomy" id="1347902"/>
    <lineage>
        <taxon>Bacteria</taxon>
        <taxon>Bacillati</taxon>
        <taxon>Bacillota</taxon>
        <taxon>Bacilli</taxon>
        <taxon>Bacillales</taxon>
        <taxon>Bacillaceae</taxon>
        <taxon>Priestia</taxon>
    </lineage>
</organism>
<evidence type="ECO:0000313" key="10">
    <source>
        <dbReference type="EMBL" id="GGE76343.1"/>
    </source>
</evidence>
<dbReference type="GO" id="GO:0046872">
    <property type="term" value="F:metal ion binding"/>
    <property type="evidence" value="ECO:0007669"/>
    <property type="project" value="UniProtKB-KW"/>
</dbReference>
<evidence type="ECO:0000256" key="5">
    <source>
        <dbReference type="ARBA" id="ARBA00022989"/>
    </source>
</evidence>
<dbReference type="InterPro" id="IPR000701">
    <property type="entry name" value="SuccDH_FuR_B_TM-su"/>
</dbReference>
<evidence type="ECO:0000256" key="4">
    <source>
        <dbReference type="ARBA" id="ARBA00022723"/>
    </source>
</evidence>
<sequence>MKEREFVNRKLHSLLGVIPVGLFLINHLVINNFATRGAEAFNKAAQFMEALPFRYLLEIFFIFLPLLYHAVYGLYIAFTAKNNATQYGFFRNWMFMLQRYTGVIALIFIVWHVWQTRVQAALGTKVNYDMMADILSSTPWFIFYLVGVLASIFHFANGLWSFFISWGITVSPRSQRISTYITMGIFVALAFMSIRTMLAFIDPELAKM</sequence>
<gene>
    <name evidence="10" type="primary">sdhC</name>
    <name evidence="10" type="ORF">GCM10007140_27590</name>
</gene>
<feature type="transmembrane region" description="Helical" evidence="9">
    <location>
        <begin position="141"/>
        <end position="168"/>
    </location>
</feature>
<reference evidence="10" key="1">
    <citation type="journal article" date="2014" name="Int. J. Syst. Evol. Microbiol.">
        <title>Complete genome sequence of Corynebacterium casei LMG S-19264T (=DSM 44701T), isolated from a smear-ripened cheese.</title>
        <authorList>
            <consortium name="US DOE Joint Genome Institute (JGI-PGF)"/>
            <person name="Walter F."/>
            <person name="Albersmeier A."/>
            <person name="Kalinowski J."/>
            <person name="Ruckert C."/>
        </authorList>
    </citation>
    <scope>NUCLEOTIDE SEQUENCE</scope>
    <source>
        <strain evidence="10">CGMCC 1.12698</strain>
    </source>
</reference>
<dbReference type="Proteomes" id="UP000605259">
    <property type="component" value="Unassembled WGS sequence"/>
</dbReference>
<keyword evidence="11" id="KW-1185">Reference proteome</keyword>
<evidence type="ECO:0000256" key="9">
    <source>
        <dbReference type="SAM" id="Phobius"/>
    </source>
</evidence>
<evidence type="ECO:0000256" key="7">
    <source>
        <dbReference type="ARBA" id="ARBA00023136"/>
    </source>
</evidence>
<dbReference type="SUPFAM" id="SSF81343">
    <property type="entry name" value="Fumarate reductase respiratory complex transmembrane subunits"/>
    <property type="match status" value="1"/>
</dbReference>
<feature type="binding site" description="axial binding residue" evidence="8">
    <location>
        <position position="27"/>
    </location>
    <ligand>
        <name>heme</name>
        <dbReference type="ChEBI" id="CHEBI:30413"/>
    </ligand>
    <ligandPart>
        <name>Fe</name>
        <dbReference type="ChEBI" id="CHEBI:18248"/>
    </ligandPart>
</feature>
<protein>
    <submittedName>
        <fullName evidence="10">Succinate dehydrogenase cytochrome B558</fullName>
    </submittedName>
</protein>
<dbReference type="InterPro" id="IPR011138">
    <property type="entry name" value="Cytochrome_b-558"/>
</dbReference>
<dbReference type="NCBIfam" id="TIGR02046">
    <property type="entry name" value="sdhC_b558_fam"/>
    <property type="match status" value="1"/>
</dbReference>
<dbReference type="InterPro" id="IPR016002">
    <property type="entry name" value="Succ_DH_cyt_b558_Firmicute"/>
</dbReference>
<evidence type="ECO:0000256" key="2">
    <source>
        <dbReference type="ARBA" id="ARBA00022617"/>
    </source>
</evidence>
<evidence type="ECO:0000256" key="6">
    <source>
        <dbReference type="ARBA" id="ARBA00023004"/>
    </source>
</evidence>
<dbReference type="CDD" id="cd03497">
    <property type="entry name" value="SQR_TypeB_1_TM"/>
    <property type="match status" value="1"/>
</dbReference>
<keyword evidence="6 8" id="KW-0408">Iron</keyword>
<proteinExistence type="predicted"/>
<evidence type="ECO:0000256" key="8">
    <source>
        <dbReference type="PIRSR" id="PIRSR000170-1"/>
    </source>
</evidence>
<keyword evidence="5 9" id="KW-1133">Transmembrane helix</keyword>
<reference evidence="10" key="2">
    <citation type="submission" date="2020-09" db="EMBL/GenBank/DDBJ databases">
        <authorList>
            <person name="Sun Q."/>
            <person name="Zhou Y."/>
        </authorList>
    </citation>
    <scope>NUCLEOTIDE SEQUENCE</scope>
    <source>
        <strain evidence="10">CGMCC 1.12698</strain>
    </source>
</reference>
<keyword evidence="2 8" id="KW-0349">Heme</keyword>
<dbReference type="Pfam" id="PF01127">
    <property type="entry name" value="Sdh_cyt"/>
    <property type="match status" value="1"/>
</dbReference>
<feature type="transmembrane region" description="Helical" evidence="9">
    <location>
        <begin position="12"/>
        <end position="35"/>
    </location>
</feature>
<keyword evidence="4 8" id="KW-0479">Metal-binding</keyword>
<comment type="subcellular location">
    <subcellularLocation>
        <location evidence="1">Membrane</location>
    </subcellularLocation>
</comment>
<feature type="binding site" description="axial binding residue" evidence="8">
    <location>
        <position position="112"/>
    </location>
    <ligand>
        <name>heme</name>
        <dbReference type="ChEBI" id="CHEBI:30413"/>
    </ligand>
    <ligandPart>
        <name>Fe</name>
        <dbReference type="ChEBI" id="CHEBI:18248"/>
    </ligandPart>
</feature>
<feature type="transmembrane region" description="Helical" evidence="9">
    <location>
        <begin position="97"/>
        <end position="114"/>
    </location>
</feature>
<evidence type="ECO:0000256" key="3">
    <source>
        <dbReference type="ARBA" id="ARBA00022692"/>
    </source>
</evidence>
<dbReference type="PIRSF" id="PIRSF000170">
    <property type="entry name" value="Succ_dh_cyt_b558"/>
    <property type="match status" value="1"/>
</dbReference>
<accession>A0A917ET07</accession>
<feature type="transmembrane region" description="Helical" evidence="9">
    <location>
        <begin position="180"/>
        <end position="201"/>
    </location>
</feature>
<dbReference type="GO" id="GO:0016020">
    <property type="term" value="C:membrane"/>
    <property type="evidence" value="ECO:0007669"/>
    <property type="project" value="UniProtKB-SubCell"/>
</dbReference>